<dbReference type="Pfam" id="PF06645">
    <property type="entry name" value="SPC12"/>
    <property type="match status" value="1"/>
</dbReference>
<sequence>MFDIEWPFETHMDFIGQKMAERLFQVIIVAFGIVGFISGYILQQYSITIYIVLTGLAVSALLTLPPWPMYRNHPVQWQKPDLVTTTRDKEYSSKSGSSKPPKKETRKKTKKDE</sequence>
<dbReference type="Proteomes" id="UP000682733">
    <property type="component" value="Unassembled WGS sequence"/>
</dbReference>
<keyword evidence="16" id="KW-1185">Reference proteome</keyword>
<organism evidence="12 16">
    <name type="scientific">Didymodactylos carnosus</name>
    <dbReference type="NCBI Taxonomy" id="1234261"/>
    <lineage>
        <taxon>Eukaryota</taxon>
        <taxon>Metazoa</taxon>
        <taxon>Spiralia</taxon>
        <taxon>Gnathifera</taxon>
        <taxon>Rotifera</taxon>
        <taxon>Eurotatoria</taxon>
        <taxon>Bdelloidea</taxon>
        <taxon>Philodinida</taxon>
        <taxon>Philodinidae</taxon>
        <taxon>Didymodactylos</taxon>
    </lineage>
</organism>
<evidence type="ECO:0000256" key="11">
    <source>
        <dbReference type="SAM" id="Phobius"/>
    </source>
</evidence>
<evidence type="ECO:0000313" key="12">
    <source>
        <dbReference type="EMBL" id="CAF0936188.1"/>
    </source>
</evidence>
<evidence type="ECO:0000313" key="15">
    <source>
        <dbReference type="EMBL" id="CAF3751737.1"/>
    </source>
</evidence>
<dbReference type="EMBL" id="CAJOBC010002059">
    <property type="protein sequence ID" value="CAF3713349.1"/>
    <property type="molecule type" value="Genomic_DNA"/>
</dbReference>
<evidence type="ECO:0000256" key="1">
    <source>
        <dbReference type="ARBA" id="ARBA00004477"/>
    </source>
</evidence>
<dbReference type="EMBL" id="CAJNOQ010002059">
    <property type="protein sequence ID" value="CAF0936188.1"/>
    <property type="molecule type" value="Genomic_DNA"/>
</dbReference>
<comment type="caution">
    <text evidence="12">The sequence shown here is derived from an EMBL/GenBank/DDBJ whole genome shotgun (WGS) entry which is preliminary data.</text>
</comment>
<evidence type="ECO:0000313" key="14">
    <source>
        <dbReference type="EMBL" id="CAF3713349.1"/>
    </source>
</evidence>
<dbReference type="Proteomes" id="UP000677228">
    <property type="component" value="Unassembled WGS sequence"/>
</dbReference>
<evidence type="ECO:0000256" key="3">
    <source>
        <dbReference type="ARBA" id="ARBA00017059"/>
    </source>
</evidence>
<feature type="transmembrane region" description="Helical" evidence="11">
    <location>
        <begin position="47"/>
        <end position="64"/>
    </location>
</feature>
<dbReference type="PANTHER" id="PTHR13202">
    <property type="entry name" value="MICROSOMAL SIGNAL PEPTIDASE 12 KDA SUBUNIT"/>
    <property type="match status" value="1"/>
</dbReference>
<dbReference type="GO" id="GO:0005787">
    <property type="term" value="C:signal peptidase complex"/>
    <property type="evidence" value="ECO:0007669"/>
    <property type="project" value="InterPro"/>
</dbReference>
<evidence type="ECO:0000256" key="6">
    <source>
        <dbReference type="ARBA" id="ARBA00022989"/>
    </source>
</evidence>
<evidence type="ECO:0000256" key="5">
    <source>
        <dbReference type="ARBA" id="ARBA00022824"/>
    </source>
</evidence>
<evidence type="ECO:0000256" key="7">
    <source>
        <dbReference type="ARBA" id="ARBA00023136"/>
    </source>
</evidence>
<keyword evidence="4 11" id="KW-0812">Transmembrane</keyword>
<protein>
    <recommendedName>
        <fullName evidence="3">Signal peptidase complex subunit 1</fullName>
    </recommendedName>
    <alternativeName>
        <fullName evidence="8">Microsomal signal peptidase 12 kDa subunit</fullName>
    </alternativeName>
</protein>
<dbReference type="OrthoDB" id="263893at2759"/>
<dbReference type="Proteomes" id="UP000681722">
    <property type="component" value="Unassembled WGS sequence"/>
</dbReference>
<keyword evidence="5" id="KW-0256">Endoplasmic reticulum</keyword>
<evidence type="ECO:0000256" key="4">
    <source>
        <dbReference type="ARBA" id="ARBA00022692"/>
    </source>
</evidence>
<evidence type="ECO:0000313" key="13">
    <source>
        <dbReference type="EMBL" id="CAF0981111.1"/>
    </source>
</evidence>
<dbReference type="PANTHER" id="PTHR13202:SF0">
    <property type="entry name" value="SIGNAL PEPTIDASE COMPLEX SUBUNIT 1"/>
    <property type="match status" value="1"/>
</dbReference>
<accession>A0A814C6S6</accession>
<evidence type="ECO:0000313" key="16">
    <source>
        <dbReference type="Proteomes" id="UP000663829"/>
    </source>
</evidence>
<proteinExistence type="inferred from homology"/>
<dbReference type="AlphaFoldDB" id="A0A814C6S6"/>
<dbReference type="GO" id="GO:0045047">
    <property type="term" value="P:protein targeting to ER"/>
    <property type="evidence" value="ECO:0007669"/>
    <property type="project" value="TreeGrafter"/>
</dbReference>
<dbReference type="Proteomes" id="UP000663829">
    <property type="component" value="Unassembled WGS sequence"/>
</dbReference>
<dbReference type="EMBL" id="CAJOBA010005695">
    <property type="protein sequence ID" value="CAF3751737.1"/>
    <property type="molecule type" value="Genomic_DNA"/>
</dbReference>
<feature type="compositionally biased region" description="Basic residues" evidence="10">
    <location>
        <begin position="104"/>
        <end position="113"/>
    </location>
</feature>
<feature type="region of interest" description="Disordered" evidence="10">
    <location>
        <begin position="81"/>
        <end position="113"/>
    </location>
</feature>
<comment type="function">
    <text evidence="9">Component of the signal peptidase complex (SPC) which catalyzes the cleavage of N-terminal signal sequences from nascent proteins as they are translocated into the lumen of the endoplasmic reticulum. Dispensable for SPC enzymatic activity.</text>
</comment>
<evidence type="ECO:0000256" key="9">
    <source>
        <dbReference type="ARBA" id="ARBA00045204"/>
    </source>
</evidence>
<name>A0A814C6S6_9BILA</name>
<comment type="similarity">
    <text evidence="2">Belongs to the SPCS1 family.</text>
</comment>
<comment type="subcellular location">
    <subcellularLocation>
        <location evidence="1">Endoplasmic reticulum membrane</location>
        <topology evidence="1">Multi-pass membrane protein</topology>
    </subcellularLocation>
</comment>
<feature type="transmembrane region" description="Helical" evidence="11">
    <location>
        <begin position="23"/>
        <end position="41"/>
    </location>
</feature>
<dbReference type="GO" id="GO:0006465">
    <property type="term" value="P:signal peptide processing"/>
    <property type="evidence" value="ECO:0007669"/>
    <property type="project" value="InterPro"/>
</dbReference>
<keyword evidence="6 11" id="KW-1133">Transmembrane helix</keyword>
<evidence type="ECO:0000256" key="8">
    <source>
        <dbReference type="ARBA" id="ARBA00032913"/>
    </source>
</evidence>
<reference evidence="12" key="1">
    <citation type="submission" date="2021-02" db="EMBL/GenBank/DDBJ databases">
        <authorList>
            <person name="Nowell W R."/>
        </authorList>
    </citation>
    <scope>NUCLEOTIDE SEQUENCE</scope>
</reference>
<keyword evidence="7 11" id="KW-0472">Membrane</keyword>
<evidence type="ECO:0000256" key="10">
    <source>
        <dbReference type="SAM" id="MobiDB-lite"/>
    </source>
</evidence>
<dbReference type="InterPro" id="IPR009542">
    <property type="entry name" value="Spc1/SPCS1"/>
</dbReference>
<evidence type="ECO:0000256" key="2">
    <source>
        <dbReference type="ARBA" id="ARBA00005245"/>
    </source>
</evidence>
<dbReference type="EMBL" id="CAJNOK010005689">
    <property type="protein sequence ID" value="CAF0981111.1"/>
    <property type="molecule type" value="Genomic_DNA"/>
</dbReference>
<gene>
    <name evidence="12" type="ORF">GPM918_LOCUS10454</name>
    <name evidence="13" type="ORF">OVA965_LOCUS13592</name>
    <name evidence="14" type="ORF">SRO942_LOCUS10455</name>
    <name evidence="15" type="ORF">TMI583_LOCUS13595</name>
</gene>